<dbReference type="PANTHER" id="PTHR44379:SF2">
    <property type="entry name" value="BLR6218 PROTEIN"/>
    <property type="match status" value="1"/>
</dbReference>
<dbReference type="Gene3D" id="1.10.150.120">
    <property type="entry name" value="[2Fe-2S]-binding domain"/>
    <property type="match status" value="1"/>
</dbReference>
<dbReference type="EMBL" id="BSYI01000070">
    <property type="protein sequence ID" value="GMG85512.1"/>
    <property type="molecule type" value="Genomic_DNA"/>
</dbReference>
<evidence type="ECO:0000256" key="4">
    <source>
        <dbReference type="ARBA" id="ARBA00023004"/>
    </source>
</evidence>
<dbReference type="CDD" id="cd00207">
    <property type="entry name" value="fer2"/>
    <property type="match status" value="1"/>
</dbReference>
<dbReference type="InterPro" id="IPR006058">
    <property type="entry name" value="2Fe2S_fd_BS"/>
</dbReference>
<evidence type="ECO:0000313" key="8">
    <source>
        <dbReference type="Proteomes" id="UP001239909"/>
    </source>
</evidence>
<dbReference type="PROSITE" id="PS00197">
    <property type="entry name" value="2FE2S_FER_1"/>
    <property type="match status" value="1"/>
</dbReference>
<evidence type="ECO:0000256" key="1">
    <source>
        <dbReference type="ARBA" id="ARBA00022714"/>
    </source>
</evidence>
<evidence type="ECO:0000313" key="7">
    <source>
        <dbReference type="EMBL" id="GMG85512.1"/>
    </source>
</evidence>
<dbReference type="InterPro" id="IPR002888">
    <property type="entry name" value="2Fe-2S-bd"/>
</dbReference>
<keyword evidence="1" id="KW-0001">2Fe-2S</keyword>
<comment type="caution">
    <text evidence="7">The sequence shown here is derived from an EMBL/GenBank/DDBJ whole genome shotgun (WGS) entry which is preliminary data.</text>
</comment>
<dbReference type="InterPro" id="IPR036010">
    <property type="entry name" value="2Fe-2S_ferredoxin-like_sf"/>
</dbReference>
<evidence type="ECO:0000256" key="2">
    <source>
        <dbReference type="ARBA" id="ARBA00022723"/>
    </source>
</evidence>
<evidence type="ECO:0000259" key="6">
    <source>
        <dbReference type="PROSITE" id="PS51085"/>
    </source>
</evidence>
<keyword evidence="4" id="KW-0408">Iron</keyword>
<keyword evidence="2" id="KW-0479">Metal-binding</keyword>
<dbReference type="PROSITE" id="PS51085">
    <property type="entry name" value="2FE2S_FER_2"/>
    <property type="match status" value="1"/>
</dbReference>
<name>A0ABQ6LTY9_9RHOB</name>
<keyword evidence="3" id="KW-0560">Oxidoreductase</keyword>
<feature type="domain" description="2Fe-2S ferredoxin-type" evidence="6">
    <location>
        <begin position="3"/>
        <end position="79"/>
    </location>
</feature>
<dbReference type="SUPFAM" id="SSF54292">
    <property type="entry name" value="2Fe-2S ferredoxin-like"/>
    <property type="match status" value="1"/>
</dbReference>
<dbReference type="InterPro" id="IPR051452">
    <property type="entry name" value="Diverse_Oxidoreductases"/>
</dbReference>
<dbReference type="SUPFAM" id="SSF47741">
    <property type="entry name" value="CO dehydrogenase ISP C-domain like"/>
    <property type="match status" value="1"/>
</dbReference>
<dbReference type="InterPro" id="IPR001041">
    <property type="entry name" value="2Fe-2S_ferredoxin-type"/>
</dbReference>
<dbReference type="Pfam" id="PF00111">
    <property type="entry name" value="Fer2"/>
    <property type="match status" value="1"/>
</dbReference>
<dbReference type="PANTHER" id="PTHR44379">
    <property type="entry name" value="OXIDOREDUCTASE WITH IRON-SULFUR SUBUNIT"/>
    <property type="match status" value="1"/>
</dbReference>
<accession>A0ABQ6LTY9</accession>
<dbReference type="Proteomes" id="UP001239909">
    <property type="component" value="Unassembled WGS sequence"/>
</dbReference>
<dbReference type="Gene3D" id="3.10.20.30">
    <property type="match status" value="1"/>
</dbReference>
<organism evidence="7 8">
    <name type="scientific">Paralimibaculum aggregatum</name>
    <dbReference type="NCBI Taxonomy" id="3036245"/>
    <lineage>
        <taxon>Bacteria</taxon>
        <taxon>Pseudomonadati</taxon>
        <taxon>Pseudomonadota</taxon>
        <taxon>Alphaproteobacteria</taxon>
        <taxon>Rhodobacterales</taxon>
        <taxon>Paracoccaceae</taxon>
        <taxon>Paralimibaculum</taxon>
    </lineage>
</organism>
<dbReference type="InterPro" id="IPR012675">
    <property type="entry name" value="Beta-grasp_dom_sf"/>
</dbReference>
<evidence type="ECO:0000256" key="5">
    <source>
        <dbReference type="ARBA" id="ARBA00023014"/>
    </source>
</evidence>
<dbReference type="InterPro" id="IPR036884">
    <property type="entry name" value="2Fe-2S-bd_dom_sf"/>
</dbReference>
<proteinExistence type="predicted"/>
<gene>
    <name evidence="7" type="ORF">LNKW23_47340</name>
</gene>
<dbReference type="Pfam" id="PF01799">
    <property type="entry name" value="Fer2_2"/>
    <property type="match status" value="1"/>
</dbReference>
<reference evidence="7 8" key="1">
    <citation type="submission" date="2023-04" db="EMBL/GenBank/DDBJ databases">
        <title>Marinoamorphus aggregata gen. nov., sp. Nov., isolate from tissue of brittle star Ophioplocus japonicus.</title>
        <authorList>
            <person name="Kawano K."/>
            <person name="Sawayama S."/>
            <person name="Nakagawa S."/>
        </authorList>
    </citation>
    <scope>NUCLEOTIDE SEQUENCE [LARGE SCALE GENOMIC DNA]</scope>
    <source>
        <strain evidence="7 8">NKW23</strain>
    </source>
</reference>
<sequence>MTDRVNFTVNGQTREAEGDLKRALLFYLRDELALTGSKYGCGQGICGACRVIVNGRAVNSCDTPLWSLEGADVRTVEGLTPNDGLNPVQQALSAENAAQCGYCMSGIVVTVTAELEADPQASTEKLIAALDSNLCRCGAHVRVIRALDRLSHSGKTMA</sequence>
<evidence type="ECO:0000256" key="3">
    <source>
        <dbReference type="ARBA" id="ARBA00023002"/>
    </source>
</evidence>
<keyword evidence="8" id="KW-1185">Reference proteome</keyword>
<dbReference type="RefSeq" id="WP_285674883.1">
    <property type="nucleotide sequence ID" value="NZ_BSYI01000070.1"/>
</dbReference>
<protein>
    <submittedName>
        <fullName evidence="7">(2Fe-2S)-binding protein</fullName>
    </submittedName>
</protein>
<keyword evidence="5" id="KW-0411">Iron-sulfur</keyword>